<dbReference type="GO" id="GO:0015658">
    <property type="term" value="F:branched-chain amino acid transmembrane transporter activity"/>
    <property type="evidence" value="ECO:0007669"/>
    <property type="project" value="TreeGrafter"/>
</dbReference>
<evidence type="ECO:0000256" key="5">
    <source>
        <dbReference type="ARBA" id="ARBA00022970"/>
    </source>
</evidence>
<dbReference type="InterPro" id="IPR003439">
    <property type="entry name" value="ABC_transporter-like_ATP-bd"/>
</dbReference>
<comment type="similarity">
    <text evidence="1">Belongs to the ABC transporter superfamily.</text>
</comment>
<proteinExistence type="inferred from homology"/>
<name>A0A8J7MA55_9RHOB</name>
<dbReference type="GO" id="GO:0015807">
    <property type="term" value="P:L-amino acid transport"/>
    <property type="evidence" value="ECO:0007669"/>
    <property type="project" value="TreeGrafter"/>
</dbReference>
<keyword evidence="2" id="KW-0813">Transport</keyword>
<gene>
    <name evidence="7" type="ORF">H0I76_17925</name>
</gene>
<dbReference type="PROSITE" id="PS50893">
    <property type="entry name" value="ABC_TRANSPORTER_2"/>
    <property type="match status" value="1"/>
</dbReference>
<evidence type="ECO:0000259" key="6">
    <source>
        <dbReference type="PROSITE" id="PS50893"/>
    </source>
</evidence>
<accession>A0A8J7MA55</accession>
<evidence type="ECO:0000256" key="4">
    <source>
        <dbReference type="ARBA" id="ARBA00022840"/>
    </source>
</evidence>
<reference evidence="7" key="1">
    <citation type="submission" date="2020-12" db="EMBL/GenBank/DDBJ databases">
        <title>Bacterial taxonomy.</title>
        <authorList>
            <person name="Pan X."/>
        </authorList>
    </citation>
    <scope>NUCLEOTIDE SEQUENCE</scope>
    <source>
        <strain evidence="7">M0105</strain>
    </source>
</reference>
<dbReference type="PANTHER" id="PTHR43820">
    <property type="entry name" value="HIGH-AFFINITY BRANCHED-CHAIN AMINO ACID TRANSPORT ATP-BINDING PROTEIN LIVF"/>
    <property type="match status" value="1"/>
</dbReference>
<evidence type="ECO:0000256" key="2">
    <source>
        <dbReference type="ARBA" id="ARBA00022448"/>
    </source>
</evidence>
<evidence type="ECO:0000256" key="1">
    <source>
        <dbReference type="ARBA" id="ARBA00005417"/>
    </source>
</evidence>
<dbReference type="Pfam" id="PF00005">
    <property type="entry name" value="ABC_tran"/>
    <property type="match status" value="1"/>
</dbReference>
<comment type="caution">
    <text evidence="7">The sequence shown here is derived from an EMBL/GenBank/DDBJ whole genome shotgun (WGS) entry which is preliminary data.</text>
</comment>
<organism evidence="7 8">
    <name type="scientific">Thermohalobaculum xanthum</name>
    <dbReference type="NCBI Taxonomy" id="2753746"/>
    <lineage>
        <taxon>Bacteria</taxon>
        <taxon>Pseudomonadati</taxon>
        <taxon>Pseudomonadota</taxon>
        <taxon>Alphaproteobacteria</taxon>
        <taxon>Rhodobacterales</taxon>
        <taxon>Paracoccaceae</taxon>
        <taxon>Thermohalobaculum</taxon>
    </lineage>
</organism>
<dbReference type="GO" id="GO:0016887">
    <property type="term" value="F:ATP hydrolysis activity"/>
    <property type="evidence" value="ECO:0007669"/>
    <property type="project" value="InterPro"/>
</dbReference>
<keyword evidence="3" id="KW-0547">Nucleotide-binding</keyword>
<keyword evidence="5" id="KW-0029">Amino-acid transport</keyword>
<dbReference type="InterPro" id="IPR052156">
    <property type="entry name" value="BCAA_Transport_ATP-bd_LivF"/>
</dbReference>
<sequence length="234" mass="25511">MLRISGLRTGYGDVPILHGLDLEIEEGMIGAVVGANGAGKTTTMRAIAGILPAWQGEIHVAGERIDGLAPQKRVEAGVILVPEGRRLFPSMSVRENLELGSLHPRARSARAGTLEQVFEIFPRLRERENQRAGTLSGGEQQMCAIGRGLMGLPRVLMLDEPSLGLAPIVVETIFDVVRRIRAEGVTVLMVEQNVRHALALSDRAWVLEHGRIEIEGAGDEMLADERVRRAYLGM</sequence>
<dbReference type="InterPro" id="IPR003593">
    <property type="entry name" value="AAA+_ATPase"/>
</dbReference>
<keyword evidence="8" id="KW-1185">Reference proteome</keyword>
<dbReference type="SUPFAM" id="SSF52540">
    <property type="entry name" value="P-loop containing nucleoside triphosphate hydrolases"/>
    <property type="match status" value="1"/>
</dbReference>
<protein>
    <submittedName>
        <fullName evidence="7">ABC transporter ATP-binding protein</fullName>
    </submittedName>
</protein>
<dbReference type="SMART" id="SM00382">
    <property type="entry name" value="AAA"/>
    <property type="match status" value="1"/>
</dbReference>
<evidence type="ECO:0000256" key="3">
    <source>
        <dbReference type="ARBA" id="ARBA00022741"/>
    </source>
</evidence>
<dbReference type="CDD" id="cd03224">
    <property type="entry name" value="ABC_TM1139_LivF_branched"/>
    <property type="match status" value="1"/>
</dbReference>
<dbReference type="GO" id="GO:0005524">
    <property type="term" value="F:ATP binding"/>
    <property type="evidence" value="ECO:0007669"/>
    <property type="project" value="UniProtKB-KW"/>
</dbReference>
<dbReference type="EMBL" id="JAEHHL010000013">
    <property type="protein sequence ID" value="MBK0401080.1"/>
    <property type="molecule type" value="Genomic_DNA"/>
</dbReference>
<keyword evidence="4 7" id="KW-0067">ATP-binding</keyword>
<evidence type="ECO:0000313" key="8">
    <source>
        <dbReference type="Proteomes" id="UP000655420"/>
    </source>
</evidence>
<dbReference type="Gene3D" id="3.40.50.300">
    <property type="entry name" value="P-loop containing nucleotide triphosphate hydrolases"/>
    <property type="match status" value="1"/>
</dbReference>
<dbReference type="PANTHER" id="PTHR43820:SF4">
    <property type="entry name" value="HIGH-AFFINITY BRANCHED-CHAIN AMINO ACID TRANSPORT ATP-BINDING PROTEIN LIVF"/>
    <property type="match status" value="1"/>
</dbReference>
<dbReference type="InterPro" id="IPR027417">
    <property type="entry name" value="P-loop_NTPase"/>
</dbReference>
<feature type="domain" description="ABC transporter" evidence="6">
    <location>
        <begin position="2"/>
        <end position="234"/>
    </location>
</feature>
<dbReference type="Proteomes" id="UP000655420">
    <property type="component" value="Unassembled WGS sequence"/>
</dbReference>
<evidence type="ECO:0000313" key="7">
    <source>
        <dbReference type="EMBL" id="MBK0401080.1"/>
    </source>
</evidence>
<dbReference type="AlphaFoldDB" id="A0A8J7MA55"/>